<accession>A0ABW9KE13</accession>
<feature type="transmembrane region" description="Helical" evidence="1">
    <location>
        <begin position="51"/>
        <end position="69"/>
    </location>
</feature>
<feature type="transmembrane region" description="Helical" evidence="1">
    <location>
        <begin position="26"/>
        <end position="45"/>
    </location>
</feature>
<keyword evidence="3" id="KW-1185">Reference proteome</keyword>
<proteinExistence type="predicted"/>
<sequence>MIQVNIPRDISEYENKIFLNLTKRKLLALGSGLVLAILETIILSKFLKMNIIAYLIFLTVVPIAMIGFIKKDNLNMEDYLKKLYRGKFGVNKLTYKTEVNQNFYNMLNNKKRKRFVFKEDQMTQFDIKSGEILNKNDYTQLLNNKVLVDKKENNYVGLINHRVETKEYRKMITEKYKKGKPKEEALFNFDERGELVGII</sequence>
<evidence type="ECO:0000256" key="1">
    <source>
        <dbReference type="SAM" id="Phobius"/>
    </source>
</evidence>
<reference evidence="2 3" key="1">
    <citation type="journal article" date="2024" name="Anaerobe">
        <title>The identification of Finegoldia dalianensis sp. nov., isolated from the pus of a patient with skin abscess and genomic analysis of the strains belonging to Finegoldia genus.</title>
        <authorList>
            <person name="Li Y."/>
            <person name="Wang Y."/>
            <person name="Xiao D."/>
            <person name="Wang J."/>
            <person name="Jin D."/>
        </authorList>
    </citation>
    <scope>NUCLEOTIDE SEQUENCE [LARGE SCALE GENOMIC DNA]</scope>
    <source>
        <strain evidence="2 3">LY240594</strain>
    </source>
</reference>
<dbReference type="RefSeq" id="WP_412702072.1">
    <property type="nucleotide sequence ID" value="NZ_JBDLBQ010000007.1"/>
</dbReference>
<name>A0ABW9KE13_9FIRM</name>
<dbReference type="InterPro" id="IPR024414">
    <property type="entry name" value="Uncharacterised_PrgI"/>
</dbReference>
<dbReference type="Proteomes" id="UP001634413">
    <property type="component" value="Unassembled WGS sequence"/>
</dbReference>
<dbReference type="Pfam" id="PF12666">
    <property type="entry name" value="PrgI"/>
    <property type="match status" value="1"/>
</dbReference>
<protein>
    <submittedName>
        <fullName evidence="2">PrgI family protein</fullName>
    </submittedName>
</protein>
<keyword evidence="1" id="KW-0472">Membrane</keyword>
<comment type="caution">
    <text evidence="2">The sequence shown here is derived from an EMBL/GenBank/DDBJ whole genome shotgun (WGS) entry which is preliminary data.</text>
</comment>
<organism evidence="2 3">
    <name type="scientific">Finegoldia dalianensis</name>
    <dbReference type="NCBI Taxonomy" id="3145239"/>
    <lineage>
        <taxon>Bacteria</taxon>
        <taxon>Bacillati</taxon>
        <taxon>Bacillota</taxon>
        <taxon>Tissierellia</taxon>
        <taxon>Tissierellales</taxon>
        <taxon>Peptoniphilaceae</taxon>
        <taxon>Finegoldia</taxon>
    </lineage>
</organism>
<evidence type="ECO:0000313" key="2">
    <source>
        <dbReference type="EMBL" id="MFN2102935.1"/>
    </source>
</evidence>
<keyword evidence="1" id="KW-0812">Transmembrane</keyword>
<gene>
    <name evidence="2" type="ORF">ABDJ34_08470</name>
</gene>
<dbReference type="EMBL" id="JBDLBQ010000007">
    <property type="protein sequence ID" value="MFN2102935.1"/>
    <property type="molecule type" value="Genomic_DNA"/>
</dbReference>
<evidence type="ECO:0000313" key="3">
    <source>
        <dbReference type="Proteomes" id="UP001634413"/>
    </source>
</evidence>
<keyword evidence="1" id="KW-1133">Transmembrane helix</keyword>